<comment type="subcellular location">
    <subcellularLocation>
        <location evidence="1">Membrane</location>
        <topology evidence="1">Multi-pass membrane protein</topology>
    </subcellularLocation>
</comment>
<feature type="transmembrane region" description="Helical" evidence="6">
    <location>
        <begin position="75"/>
        <end position="95"/>
    </location>
</feature>
<evidence type="ECO:0000256" key="5">
    <source>
        <dbReference type="SAM" id="MobiDB-lite"/>
    </source>
</evidence>
<dbReference type="Pfam" id="PF04479">
    <property type="entry name" value="RTA1"/>
    <property type="match status" value="1"/>
</dbReference>
<dbReference type="PANTHER" id="PTHR31465:SF13">
    <property type="entry name" value="RTA1 DOMAIN PROTEIN-RELATED"/>
    <property type="match status" value="1"/>
</dbReference>
<keyword evidence="8" id="KW-1185">Reference proteome</keyword>
<feature type="transmembrane region" description="Helical" evidence="6">
    <location>
        <begin position="157"/>
        <end position="178"/>
    </location>
</feature>
<keyword evidence="3 6" id="KW-1133">Transmembrane helix</keyword>
<evidence type="ECO:0000313" key="7">
    <source>
        <dbReference type="EMBL" id="WPH01504.1"/>
    </source>
</evidence>
<evidence type="ECO:0000256" key="2">
    <source>
        <dbReference type="ARBA" id="ARBA00022692"/>
    </source>
</evidence>
<evidence type="ECO:0000256" key="6">
    <source>
        <dbReference type="SAM" id="Phobius"/>
    </source>
</evidence>
<keyword evidence="4 6" id="KW-0472">Membrane</keyword>
<feature type="transmembrane region" description="Helical" evidence="6">
    <location>
        <begin position="242"/>
        <end position="262"/>
    </location>
</feature>
<dbReference type="AlphaFoldDB" id="A0AAQ3M4K5"/>
<sequence>MTTENDNWSLYPYHPVTALPPLFAIVIFGLGATLIYLSFFKHRWTKFGIMMTWASSVWVAGFICRSISIYDQQNVGMFIAQFVLVLMGPPLYAAAEYFILGRLFAYLPYHTPIHPGRVLSTFFMLSVIVESLTANGAANSSGTGRSESQIKNGLACLKAALIIQTCIEVFFFSLVALLEHRCRRAKKFPQNVRMVCYTLYVTSFMMFVRCIIRTIEGFNAAACNRNAPDYDGYCGYISRHEWCLYLFEIANITVFVMLLTVFHPGRYLPRDTNVFLDPVDGQTERVGPGFSSADARPLWMTIIDPFNFHGILTGRGMVMRQFWDEPQPVYERGSDIPLKRRSRSRSTDGQSLVK</sequence>
<feature type="transmembrane region" description="Helical" evidence="6">
    <location>
        <begin position="47"/>
        <end position="69"/>
    </location>
</feature>
<proteinExistence type="predicted"/>
<evidence type="ECO:0000313" key="8">
    <source>
        <dbReference type="Proteomes" id="UP001303373"/>
    </source>
</evidence>
<evidence type="ECO:0000256" key="3">
    <source>
        <dbReference type="ARBA" id="ARBA00022989"/>
    </source>
</evidence>
<dbReference type="GO" id="GO:0016020">
    <property type="term" value="C:membrane"/>
    <property type="evidence" value="ECO:0007669"/>
    <property type="project" value="UniProtKB-SubCell"/>
</dbReference>
<reference evidence="7 8" key="1">
    <citation type="submission" date="2023-11" db="EMBL/GenBank/DDBJ databases">
        <title>An acidophilic fungus is an integral part of prey digestion in a carnivorous sundew plant.</title>
        <authorList>
            <person name="Tsai I.J."/>
        </authorList>
    </citation>
    <scope>NUCLEOTIDE SEQUENCE [LARGE SCALE GENOMIC DNA]</scope>
    <source>
        <strain evidence="7">169a</strain>
    </source>
</reference>
<keyword evidence="2 6" id="KW-0812">Transmembrane</keyword>
<name>A0AAQ3M4K5_9PEZI</name>
<dbReference type="InterPro" id="IPR007568">
    <property type="entry name" value="RTA1"/>
</dbReference>
<dbReference type="PANTHER" id="PTHR31465">
    <property type="entry name" value="PROTEIN RTA1-RELATED"/>
    <property type="match status" value="1"/>
</dbReference>
<gene>
    <name evidence="7" type="ORF">R9X50_00435000</name>
</gene>
<feature type="transmembrane region" description="Helical" evidence="6">
    <location>
        <begin position="20"/>
        <end position="40"/>
    </location>
</feature>
<dbReference type="EMBL" id="CP138585">
    <property type="protein sequence ID" value="WPH01504.1"/>
    <property type="molecule type" value="Genomic_DNA"/>
</dbReference>
<protein>
    <submittedName>
        <fullName evidence="7">RTA-like protein</fullName>
    </submittedName>
</protein>
<feature type="region of interest" description="Disordered" evidence="5">
    <location>
        <begin position="334"/>
        <end position="354"/>
    </location>
</feature>
<organism evidence="7 8">
    <name type="scientific">Acrodontium crateriforme</name>
    <dbReference type="NCBI Taxonomy" id="150365"/>
    <lineage>
        <taxon>Eukaryota</taxon>
        <taxon>Fungi</taxon>
        <taxon>Dikarya</taxon>
        <taxon>Ascomycota</taxon>
        <taxon>Pezizomycotina</taxon>
        <taxon>Dothideomycetes</taxon>
        <taxon>Dothideomycetidae</taxon>
        <taxon>Mycosphaerellales</taxon>
        <taxon>Teratosphaeriaceae</taxon>
        <taxon>Acrodontium</taxon>
    </lineage>
</organism>
<accession>A0AAQ3M4K5</accession>
<evidence type="ECO:0000256" key="4">
    <source>
        <dbReference type="ARBA" id="ARBA00023136"/>
    </source>
</evidence>
<dbReference type="Proteomes" id="UP001303373">
    <property type="component" value="Chromosome 6"/>
</dbReference>
<evidence type="ECO:0000256" key="1">
    <source>
        <dbReference type="ARBA" id="ARBA00004141"/>
    </source>
</evidence>
<feature type="transmembrane region" description="Helical" evidence="6">
    <location>
        <begin position="199"/>
        <end position="222"/>
    </location>
</feature>